<feature type="non-terminal residue" evidence="1">
    <location>
        <position position="1"/>
    </location>
</feature>
<accession>A0AAP5QJ38</accession>
<evidence type="ECO:0000313" key="1">
    <source>
        <dbReference type="EMBL" id="MDT8844044.1"/>
    </source>
</evidence>
<dbReference type="SUPFAM" id="SSF53850">
    <property type="entry name" value="Periplasmic binding protein-like II"/>
    <property type="match status" value="1"/>
</dbReference>
<evidence type="ECO:0000313" key="2">
    <source>
        <dbReference type="Proteomes" id="UP001246473"/>
    </source>
</evidence>
<proteinExistence type="predicted"/>
<organism evidence="1 2">
    <name type="scientific">Paraburkholderia fungorum</name>
    <dbReference type="NCBI Taxonomy" id="134537"/>
    <lineage>
        <taxon>Bacteria</taxon>
        <taxon>Pseudomonadati</taxon>
        <taxon>Pseudomonadota</taxon>
        <taxon>Betaproteobacteria</taxon>
        <taxon>Burkholderiales</taxon>
        <taxon>Burkholderiaceae</taxon>
        <taxon>Paraburkholderia</taxon>
    </lineage>
</organism>
<reference evidence="1" key="1">
    <citation type="submission" date="2022-08" db="EMBL/GenBank/DDBJ databases">
        <authorList>
            <person name="Kim S.-J."/>
        </authorList>
    </citation>
    <scope>NUCLEOTIDE SEQUENCE</scope>
    <source>
        <strain evidence="1">KJ</strain>
    </source>
</reference>
<dbReference type="RefSeq" id="WP_315697829.1">
    <property type="nucleotide sequence ID" value="NZ_JANSLM010000053.1"/>
</dbReference>
<name>A0AAP5QJ38_9BURK</name>
<dbReference type="InterPro" id="IPR050682">
    <property type="entry name" value="ModA/WtpA"/>
</dbReference>
<dbReference type="Pfam" id="PF13531">
    <property type="entry name" value="SBP_bac_11"/>
    <property type="match status" value="1"/>
</dbReference>
<dbReference type="AlphaFoldDB" id="A0AAP5QJ38"/>
<dbReference type="EMBL" id="JANSLM010000053">
    <property type="protein sequence ID" value="MDT8844044.1"/>
    <property type="molecule type" value="Genomic_DNA"/>
</dbReference>
<gene>
    <name evidence="1" type="ORF">ParKJ_42465</name>
</gene>
<dbReference type="Proteomes" id="UP001246473">
    <property type="component" value="Unassembled WGS sequence"/>
</dbReference>
<dbReference type="PANTHER" id="PTHR30632">
    <property type="entry name" value="MOLYBDATE-BINDING PERIPLASMIC PROTEIN"/>
    <property type="match status" value="1"/>
</dbReference>
<protein>
    <submittedName>
        <fullName evidence="1">Substrate-binding domain-containing protein</fullName>
    </submittedName>
</protein>
<dbReference type="PANTHER" id="PTHR30632:SF11">
    <property type="entry name" value="BLR4797 PROTEIN"/>
    <property type="match status" value="1"/>
</dbReference>
<dbReference type="Gene3D" id="3.40.190.10">
    <property type="entry name" value="Periplasmic binding protein-like II"/>
    <property type="match status" value="2"/>
</dbReference>
<dbReference type="GO" id="GO:0015689">
    <property type="term" value="P:molybdate ion transport"/>
    <property type="evidence" value="ECO:0007669"/>
    <property type="project" value="TreeGrafter"/>
</dbReference>
<comment type="caution">
    <text evidence="1">The sequence shown here is derived from an EMBL/GenBank/DDBJ whole genome shotgun (WGS) entry which is preliminary data.</text>
</comment>
<sequence>CVSATLGAPVWIDDETAVSAGTELIKTRGPFRRVWALVEAEDAQTELIDVRTPSLAAPAARSAAAQSSETDDADTFRVMTSGVFTAAYLALVPALEALTGKKVVTVTTSIGTGAESIPNRLERFEPVDLVIVAEPNMQQFLDAGYVLSDSSRLIAQSTVAVAVRDGAPAPDVSCAEALRRTFLAARTIAYSASASGRYLTTQLYQKLGIAEQCLPKSRFVGGGERTGAIVARGEADLAFQQVSELRPVAGIAHITPLPADLQLATRVAVGIPAWSRNEGLARCVIRYLESAASADAIVESGLEPLGSGAQTVQPVLAAVMDTGAAMPVQRPASSFESRSGQAAR</sequence>
<dbReference type="GO" id="GO:0030973">
    <property type="term" value="F:molybdate ion binding"/>
    <property type="evidence" value="ECO:0007669"/>
    <property type="project" value="TreeGrafter"/>
</dbReference>